<gene>
    <name evidence="4" type="ORF">E1263_38515</name>
</gene>
<dbReference type="AlphaFoldDB" id="A0A4R4YKU2"/>
<feature type="region of interest" description="Disordered" evidence="1">
    <location>
        <begin position="154"/>
        <end position="179"/>
    </location>
</feature>
<dbReference type="RefSeq" id="WP_132176715.1">
    <property type="nucleotide sequence ID" value="NZ_SMKX01000201.1"/>
</dbReference>
<evidence type="ECO:0000256" key="3">
    <source>
        <dbReference type="SAM" id="SignalP"/>
    </source>
</evidence>
<name>A0A4R4YKU2_9ACTN</name>
<feature type="compositionally biased region" description="Polar residues" evidence="1">
    <location>
        <begin position="159"/>
        <end position="170"/>
    </location>
</feature>
<keyword evidence="3" id="KW-0732">Signal</keyword>
<keyword evidence="2" id="KW-0472">Membrane</keyword>
<dbReference type="EMBL" id="SMKX01000201">
    <property type="protein sequence ID" value="TDD45506.1"/>
    <property type="molecule type" value="Genomic_DNA"/>
</dbReference>
<evidence type="ECO:0000313" key="4">
    <source>
        <dbReference type="EMBL" id="TDD45506.1"/>
    </source>
</evidence>
<organism evidence="4 5">
    <name type="scientific">Kribbella antibiotica</name>
    <dbReference type="NCBI Taxonomy" id="190195"/>
    <lineage>
        <taxon>Bacteria</taxon>
        <taxon>Bacillati</taxon>
        <taxon>Actinomycetota</taxon>
        <taxon>Actinomycetes</taxon>
        <taxon>Propionibacteriales</taxon>
        <taxon>Kribbellaceae</taxon>
        <taxon>Kribbella</taxon>
    </lineage>
</organism>
<dbReference type="Proteomes" id="UP000295124">
    <property type="component" value="Unassembled WGS sequence"/>
</dbReference>
<reference evidence="4 5" key="1">
    <citation type="submission" date="2019-03" db="EMBL/GenBank/DDBJ databases">
        <title>Draft genome sequences of novel Actinobacteria.</title>
        <authorList>
            <person name="Sahin N."/>
            <person name="Ay H."/>
            <person name="Saygin H."/>
        </authorList>
    </citation>
    <scope>NUCLEOTIDE SEQUENCE [LARGE SCALE GENOMIC DNA]</scope>
    <source>
        <strain evidence="4 5">JCM 13523</strain>
    </source>
</reference>
<protein>
    <recommendedName>
        <fullName evidence="6">TPM domain-containing protein</fullName>
    </recommendedName>
</protein>
<proteinExistence type="predicted"/>
<keyword evidence="2" id="KW-0812">Transmembrane</keyword>
<comment type="caution">
    <text evidence="4">The sequence shown here is derived from an EMBL/GenBank/DDBJ whole genome shotgun (WGS) entry which is preliminary data.</text>
</comment>
<evidence type="ECO:0000256" key="1">
    <source>
        <dbReference type="SAM" id="MobiDB-lite"/>
    </source>
</evidence>
<feature type="transmembrane region" description="Helical" evidence="2">
    <location>
        <begin position="184"/>
        <end position="209"/>
    </location>
</feature>
<sequence length="216" mass="22413">MKRAVLLLMATIVALWMPSAAMAAVPADPRITAAITAWAVTPLYVDPDYASLADTDAMLGEIRSAPVPVYVAVLPTGAWFQEKGDTALLAGWLAHANAKPGLYVVMDENTSYGVEHEIHAYSARSTYSTGKQSMSGQLSDYLDTVKVNDRYDADPARATPQSAEPRSTSAPEEESTGDAVRSGFGAGVLGLLGGAVLAGVVLGVAALVASKRGGSS</sequence>
<evidence type="ECO:0008006" key="6">
    <source>
        <dbReference type="Google" id="ProtNLM"/>
    </source>
</evidence>
<accession>A0A4R4YKU2</accession>
<feature type="chain" id="PRO_5020957091" description="TPM domain-containing protein" evidence="3">
    <location>
        <begin position="24"/>
        <end position="216"/>
    </location>
</feature>
<evidence type="ECO:0000256" key="2">
    <source>
        <dbReference type="SAM" id="Phobius"/>
    </source>
</evidence>
<keyword evidence="2" id="KW-1133">Transmembrane helix</keyword>
<evidence type="ECO:0000313" key="5">
    <source>
        <dbReference type="Proteomes" id="UP000295124"/>
    </source>
</evidence>
<keyword evidence="5" id="KW-1185">Reference proteome</keyword>
<feature type="signal peptide" evidence="3">
    <location>
        <begin position="1"/>
        <end position="23"/>
    </location>
</feature>
<dbReference type="OrthoDB" id="3829378at2"/>